<keyword evidence="4" id="KW-1185">Reference proteome</keyword>
<feature type="transmembrane region" description="Helical" evidence="2">
    <location>
        <begin position="128"/>
        <end position="150"/>
    </location>
</feature>
<name>A0A6A6PB59_9PEZI</name>
<evidence type="ECO:0000256" key="1">
    <source>
        <dbReference type="SAM" id="MobiDB-lite"/>
    </source>
</evidence>
<protein>
    <submittedName>
        <fullName evidence="3">Uncharacterized protein</fullName>
    </submittedName>
</protein>
<dbReference type="Proteomes" id="UP000799766">
    <property type="component" value="Unassembled WGS sequence"/>
</dbReference>
<evidence type="ECO:0000313" key="4">
    <source>
        <dbReference type="Proteomes" id="UP000799766"/>
    </source>
</evidence>
<reference evidence="3" key="1">
    <citation type="journal article" date="2020" name="Stud. Mycol.">
        <title>101 Dothideomycetes genomes: a test case for predicting lifestyles and emergence of pathogens.</title>
        <authorList>
            <person name="Haridas S."/>
            <person name="Albert R."/>
            <person name="Binder M."/>
            <person name="Bloem J."/>
            <person name="Labutti K."/>
            <person name="Salamov A."/>
            <person name="Andreopoulos B."/>
            <person name="Baker S."/>
            <person name="Barry K."/>
            <person name="Bills G."/>
            <person name="Bluhm B."/>
            <person name="Cannon C."/>
            <person name="Castanera R."/>
            <person name="Culley D."/>
            <person name="Daum C."/>
            <person name="Ezra D."/>
            <person name="Gonzalez J."/>
            <person name="Henrissat B."/>
            <person name="Kuo A."/>
            <person name="Liang C."/>
            <person name="Lipzen A."/>
            <person name="Lutzoni F."/>
            <person name="Magnuson J."/>
            <person name="Mondo S."/>
            <person name="Nolan M."/>
            <person name="Ohm R."/>
            <person name="Pangilinan J."/>
            <person name="Park H.-J."/>
            <person name="Ramirez L."/>
            <person name="Alfaro M."/>
            <person name="Sun H."/>
            <person name="Tritt A."/>
            <person name="Yoshinaga Y."/>
            <person name="Zwiers L.-H."/>
            <person name="Turgeon B."/>
            <person name="Goodwin S."/>
            <person name="Spatafora J."/>
            <person name="Crous P."/>
            <person name="Grigoriev I."/>
        </authorList>
    </citation>
    <scope>NUCLEOTIDE SEQUENCE</scope>
    <source>
        <strain evidence="3">ATCC 16933</strain>
    </source>
</reference>
<proteinExistence type="predicted"/>
<evidence type="ECO:0000313" key="3">
    <source>
        <dbReference type="EMBL" id="KAF2461176.1"/>
    </source>
</evidence>
<evidence type="ECO:0000256" key="2">
    <source>
        <dbReference type="SAM" id="Phobius"/>
    </source>
</evidence>
<feature type="region of interest" description="Disordered" evidence="1">
    <location>
        <begin position="59"/>
        <end position="109"/>
    </location>
</feature>
<gene>
    <name evidence="3" type="ORF">BDY21DRAFT_279045</name>
</gene>
<keyword evidence="2" id="KW-0472">Membrane</keyword>
<feature type="compositionally biased region" description="Basic and acidic residues" evidence="1">
    <location>
        <begin position="259"/>
        <end position="281"/>
    </location>
</feature>
<feature type="region of interest" description="Disordered" evidence="1">
    <location>
        <begin position="235"/>
        <end position="293"/>
    </location>
</feature>
<keyword evidence="2" id="KW-0812">Transmembrane</keyword>
<dbReference type="EMBL" id="MU001672">
    <property type="protein sequence ID" value="KAF2461176.1"/>
    <property type="molecule type" value="Genomic_DNA"/>
</dbReference>
<dbReference type="OrthoDB" id="5397827at2759"/>
<feature type="compositionally biased region" description="Basic and acidic residues" evidence="1">
    <location>
        <begin position="235"/>
        <end position="248"/>
    </location>
</feature>
<accession>A0A6A6PB59</accession>
<sequence length="293" mass="33538">MASWRSIPRYLLPSRAQLPQTTLPRRRIGLGPSAAASLAHTTSIAPFLGRRCASSSVKRSPQGQIVLEQPDKFRPPSHPARKPRRSTRWTYGPELSEKEKQAQGRRQYPNMMPPEGSFLYWFLLNRKLHAFITISVLVSLAFFTLLSDFLRNLSPSLRPLLPDSSAFLNHPFASFSTTWQIYREHISQQTAAVEERRQRFAADTEKRRAFRRAHGIDEGWVGQFGWFDSDPDAEERRQRAMRRARGEDPDAVPSAPAAEEAKAEVREEVEQLPPRRGEPGGKPKPKKWFGIWE</sequence>
<keyword evidence="2" id="KW-1133">Transmembrane helix</keyword>
<dbReference type="AlphaFoldDB" id="A0A6A6PB59"/>
<organism evidence="3 4">
    <name type="scientific">Lineolata rhizophorae</name>
    <dbReference type="NCBI Taxonomy" id="578093"/>
    <lineage>
        <taxon>Eukaryota</taxon>
        <taxon>Fungi</taxon>
        <taxon>Dikarya</taxon>
        <taxon>Ascomycota</taxon>
        <taxon>Pezizomycotina</taxon>
        <taxon>Dothideomycetes</taxon>
        <taxon>Dothideomycetes incertae sedis</taxon>
        <taxon>Lineolatales</taxon>
        <taxon>Lineolataceae</taxon>
        <taxon>Lineolata</taxon>
    </lineage>
</organism>